<feature type="domain" description="C-type lectin" evidence="1">
    <location>
        <begin position="5"/>
        <end position="118"/>
    </location>
</feature>
<organism evidence="2 3">
    <name type="scientific">Elysia marginata</name>
    <dbReference type="NCBI Taxonomy" id="1093978"/>
    <lineage>
        <taxon>Eukaryota</taxon>
        <taxon>Metazoa</taxon>
        <taxon>Spiralia</taxon>
        <taxon>Lophotrochozoa</taxon>
        <taxon>Mollusca</taxon>
        <taxon>Gastropoda</taxon>
        <taxon>Heterobranchia</taxon>
        <taxon>Euthyneura</taxon>
        <taxon>Panpulmonata</taxon>
        <taxon>Sacoglossa</taxon>
        <taxon>Placobranchoidea</taxon>
        <taxon>Plakobranchidae</taxon>
        <taxon>Elysia</taxon>
    </lineage>
</organism>
<keyword evidence="2" id="KW-0436">Ligase</keyword>
<name>A0AAV4GLV0_9GAST</name>
<dbReference type="AlphaFoldDB" id="A0AAV4GLV0"/>
<dbReference type="InterPro" id="IPR001304">
    <property type="entry name" value="C-type_lectin-like"/>
</dbReference>
<dbReference type="EMBL" id="BMAT01005040">
    <property type="protein sequence ID" value="GFR85893.1"/>
    <property type="molecule type" value="Genomic_DNA"/>
</dbReference>
<keyword evidence="3" id="KW-1185">Reference proteome</keyword>
<reference evidence="2 3" key="1">
    <citation type="journal article" date="2021" name="Elife">
        <title>Chloroplast acquisition without the gene transfer in kleptoplastic sea slugs, Plakobranchus ocellatus.</title>
        <authorList>
            <person name="Maeda T."/>
            <person name="Takahashi S."/>
            <person name="Yoshida T."/>
            <person name="Shimamura S."/>
            <person name="Takaki Y."/>
            <person name="Nagai Y."/>
            <person name="Toyoda A."/>
            <person name="Suzuki Y."/>
            <person name="Arimoto A."/>
            <person name="Ishii H."/>
            <person name="Satoh N."/>
            <person name="Nishiyama T."/>
            <person name="Hasebe M."/>
            <person name="Maruyama T."/>
            <person name="Minagawa J."/>
            <person name="Obokata J."/>
            <person name="Shigenobu S."/>
        </authorList>
    </citation>
    <scope>NUCLEOTIDE SEQUENCE [LARGE SCALE GENOMIC DNA]</scope>
</reference>
<dbReference type="Pfam" id="PF00059">
    <property type="entry name" value="Lectin_C"/>
    <property type="match status" value="1"/>
</dbReference>
<dbReference type="Proteomes" id="UP000762676">
    <property type="component" value="Unassembled WGS sequence"/>
</dbReference>
<accession>A0AAV4GLV0</accession>
<evidence type="ECO:0000313" key="3">
    <source>
        <dbReference type="Proteomes" id="UP000762676"/>
    </source>
</evidence>
<dbReference type="InterPro" id="IPR035234">
    <property type="entry name" value="IgGFc-bd_N"/>
</dbReference>
<protein>
    <submittedName>
        <fullName evidence="2">Succinyl-CoA ligase [ADP/GDP-forming] subunit alpha, mitochondrial</fullName>
    </submittedName>
</protein>
<proteinExistence type="predicted"/>
<evidence type="ECO:0000259" key="1">
    <source>
        <dbReference type="PROSITE" id="PS50041"/>
    </source>
</evidence>
<dbReference type="GO" id="GO:0016874">
    <property type="term" value="F:ligase activity"/>
    <property type="evidence" value="ECO:0007669"/>
    <property type="project" value="UniProtKB-KW"/>
</dbReference>
<sequence>MLNPQEVCKADFGGSLAELRTRQHRAIARKLVIGRPFLLSPVWLGATDQDQEGDWRWHSNNEPVKMPSGWWHDNQPDNGYGTFLRREQNCLAMSSNPLVSKIALDDEKCTKIFPSVCQKCKQKDGSSLVVQSTEPLHLILVVWRQDLTVISSSLVPPAGKFKRPMSMFGYPTSGKVSLCVATTAELAPATNVTLILSGASCDSSYSMGGTRYPNHTSAVEITPNLTSTLNNFCVDEVVGFDKAPFVHTSQPVALLTVEKQAAPTSQDETFEEILSTSQIGLDYVTIPSLPFTGTGQDTFILVAAFDKTAVEASLLCTTTCYGFEVNLDEAGDAKKIFARGFVHLTGSKLFYVYAKLGGTNSPANNSGQCMVTLLARHLWVAQYSVHMVDPWTKLQHVYIIVVAEKGDARSVRLQSLDKSLNVGPTVCHDAGR</sequence>
<evidence type="ECO:0000313" key="2">
    <source>
        <dbReference type="EMBL" id="GFR85893.1"/>
    </source>
</evidence>
<dbReference type="InterPro" id="IPR016187">
    <property type="entry name" value="CTDL_fold"/>
</dbReference>
<comment type="caution">
    <text evidence="2">The sequence shown here is derived from an EMBL/GenBank/DDBJ whole genome shotgun (WGS) entry which is preliminary data.</text>
</comment>
<dbReference type="PROSITE" id="PS50041">
    <property type="entry name" value="C_TYPE_LECTIN_2"/>
    <property type="match status" value="1"/>
</dbReference>
<dbReference type="CDD" id="cd00037">
    <property type="entry name" value="CLECT"/>
    <property type="match status" value="1"/>
</dbReference>
<dbReference type="Pfam" id="PF17517">
    <property type="entry name" value="IgGFc_binding"/>
    <property type="match status" value="1"/>
</dbReference>
<dbReference type="Gene3D" id="3.10.100.10">
    <property type="entry name" value="Mannose-Binding Protein A, subunit A"/>
    <property type="match status" value="1"/>
</dbReference>
<gene>
    <name evidence="2" type="ORF">ElyMa_002452400</name>
</gene>
<dbReference type="SUPFAM" id="SSF56436">
    <property type="entry name" value="C-type lectin-like"/>
    <property type="match status" value="1"/>
</dbReference>
<dbReference type="InterPro" id="IPR016186">
    <property type="entry name" value="C-type_lectin-like/link_sf"/>
</dbReference>